<proteinExistence type="predicted"/>
<dbReference type="RefSeq" id="WP_061926018.1">
    <property type="nucleotide sequence ID" value="NZ_JBEYBH010000034.1"/>
</dbReference>
<gene>
    <name evidence="2" type="ORF">AQJ66_23805</name>
</gene>
<evidence type="ECO:0000313" key="2">
    <source>
        <dbReference type="EMBL" id="KUN81593.1"/>
    </source>
</evidence>
<protein>
    <submittedName>
        <fullName evidence="2">Uncharacterized protein</fullName>
    </submittedName>
</protein>
<organism evidence="2 3">
    <name type="scientific">Streptomyces bungoensis</name>
    <dbReference type="NCBI Taxonomy" id="285568"/>
    <lineage>
        <taxon>Bacteria</taxon>
        <taxon>Bacillati</taxon>
        <taxon>Actinomycetota</taxon>
        <taxon>Actinomycetes</taxon>
        <taxon>Kitasatosporales</taxon>
        <taxon>Streptomycetaceae</taxon>
        <taxon>Streptomyces</taxon>
    </lineage>
</organism>
<evidence type="ECO:0000256" key="1">
    <source>
        <dbReference type="SAM" id="SignalP"/>
    </source>
</evidence>
<evidence type="ECO:0000313" key="3">
    <source>
        <dbReference type="Proteomes" id="UP000053024"/>
    </source>
</evidence>
<feature type="chain" id="PRO_5038610148" evidence="1">
    <location>
        <begin position="18"/>
        <end position="172"/>
    </location>
</feature>
<keyword evidence="3" id="KW-1185">Reference proteome</keyword>
<dbReference type="OrthoDB" id="9909483at2"/>
<reference evidence="2 3" key="1">
    <citation type="submission" date="2015-10" db="EMBL/GenBank/DDBJ databases">
        <title>Draft genome sequence of Streptomyces bungoensis DSM 41781, type strain for the species Streptomyces bungoensis.</title>
        <authorList>
            <person name="Ruckert C."/>
            <person name="Winkler A."/>
            <person name="Kalinowski J."/>
            <person name="Kampfer P."/>
            <person name="Glaeser S."/>
        </authorList>
    </citation>
    <scope>NUCLEOTIDE SEQUENCE [LARGE SCALE GENOMIC DNA]</scope>
    <source>
        <strain evidence="2 3">DSM 41781</strain>
    </source>
</reference>
<comment type="caution">
    <text evidence="2">The sequence shown here is derived from an EMBL/GenBank/DDBJ whole genome shotgun (WGS) entry which is preliminary data.</text>
</comment>
<sequence length="172" mass="19228">MNMFQHTVLVAAGTALAAAPALTGAAAAQAENAPRQHPTSQTATLTRAASQAVRTCGRNWPHYRYGSGNTAWGYTEFKICWDNSNHARIDYDRSYVRDKKNDHKEVRVYLQEWDLSVTGWHHVWYGPLAKAGYSSGKVHYYAGDKNTRGWTVVMCNGGKAPWDRGHVCTRDL</sequence>
<feature type="signal peptide" evidence="1">
    <location>
        <begin position="1"/>
        <end position="17"/>
    </location>
</feature>
<name>A0A101SX79_9ACTN</name>
<dbReference type="EMBL" id="LMWX01000040">
    <property type="protein sequence ID" value="KUN81593.1"/>
    <property type="molecule type" value="Genomic_DNA"/>
</dbReference>
<keyword evidence="1" id="KW-0732">Signal</keyword>
<accession>A0A101SX79</accession>
<dbReference type="Proteomes" id="UP000053024">
    <property type="component" value="Unassembled WGS sequence"/>
</dbReference>
<dbReference type="AlphaFoldDB" id="A0A101SX79"/>